<protein>
    <submittedName>
        <fullName evidence="1">Uncharacterized protein</fullName>
    </submittedName>
</protein>
<name>A0A8S1W322_PAROT</name>
<sequence>MLVINIISLYSVLVINFEQQTHNQMLSKIYYYYHLEGMVMNNKQNITLLLIILLIKVNHQADQEEVMEF</sequence>
<keyword evidence="2" id="KW-1185">Reference proteome</keyword>
<comment type="caution">
    <text evidence="1">The sequence shown here is derived from an EMBL/GenBank/DDBJ whole genome shotgun (WGS) entry which is preliminary data.</text>
</comment>
<evidence type="ECO:0000313" key="2">
    <source>
        <dbReference type="Proteomes" id="UP000683925"/>
    </source>
</evidence>
<accession>A0A8S1W322</accession>
<proteinExistence type="predicted"/>
<reference evidence="1" key="1">
    <citation type="submission" date="2021-01" db="EMBL/GenBank/DDBJ databases">
        <authorList>
            <consortium name="Genoscope - CEA"/>
            <person name="William W."/>
        </authorList>
    </citation>
    <scope>NUCLEOTIDE SEQUENCE</scope>
</reference>
<organism evidence="1 2">
    <name type="scientific">Paramecium octaurelia</name>
    <dbReference type="NCBI Taxonomy" id="43137"/>
    <lineage>
        <taxon>Eukaryota</taxon>
        <taxon>Sar</taxon>
        <taxon>Alveolata</taxon>
        <taxon>Ciliophora</taxon>
        <taxon>Intramacronucleata</taxon>
        <taxon>Oligohymenophorea</taxon>
        <taxon>Peniculida</taxon>
        <taxon>Parameciidae</taxon>
        <taxon>Paramecium</taxon>
    </lineage>
</organism>
<gene>
    <name evidence="1" type="ORF">POCTA_138.1.T0810268</name>
</gene>
<dbReference type="EMBL" id="CAJJDP010000080">
    <property type="protein sequence ID" value="CAD8183810.1"/>
    <property type="molecule type" value="Genomic_DNA"/>
</dbReference>
<dbReference type="Proteomes" id="UP000683925">
    <property type="component" value="Unassembled WGS sequence"/>
</dbReference>
<dbReference type="AlphaFoldDB" id="A0A8S1W322"/>
<evidence type="ECO:0000313" key="1">
    <source>
        <dbReference type="EMBL" id="CAD8183810.1"/>
    </source>
</evidence>